<reference evidence="4" key="1">
    <citation type="journal article" date="2019" name="Sci. Rep.">
        <title>Draft genome of Tanacetum cinerariifolium, the natural source of mosquito coil.</title>
        <authorList>
            <person name="Yamashiro T."/>
            <person name="Shiraishi A."/>
            <person name="Satake H."/>
            <person name="Nakayama K."/>
        </authorList>
    </citation>
    <scope>NUCLEOTIDE SEQUENCE</scope>
</reference>
<dbReference type="InterPro" id="IPR054722">
    <property type="entry name" value="PolX-like_BBD"/>
</dbReference>
<dbReference type="InterPro" id="IPR001878">
    <property type="entry name" value="Znf_CCHC"/>
</dbReference>
<dbReference type="GO" id="GO:0008270">
    <property type="term" value="F:zinc ion binding"/>
    <property type="evidence" value="ECO:0007669"/>
    <property type="project" value="UniProtKB-KW"/>
</dbReference>
<feature type="compositionally biased region" description="Polar residues" evidence="2">
    <location>
        <begin position="395"/>
        <end position="410"/>
    </location>
</feature>
<dbReference type="Pfam" id="PF22936">
    <property type="entry name" value="Pol_BBD"/>
    <property type="match status" value="1"/>
</dbReference>
<feature type="compositionally biased region" description="Polar residues" evidence="2">
    <location>
        <begin position="435"/>
        <end position="446"/>
    </location>
</feature>
<dbReference type="Pfam" id="PF13976">
    <property type="entry name" value="gag_pre-integrs"/>
    <property type="match status" value="1"/>
</dbReference>
<organism evidence="4">
    <name type="scientific">Tanacetum cinerariifolium</name>
    <name type="common">Dalmatian daisy</name>
    <name type="synonym">Chrysanthemum cinerariifolium</name>
    <dbReference type="NCBI Taxonomy" id="118510"/>
    <lineage>
        <taxon>Eukaryota</taxon>
        <taxon>Viridiplantae</taxon>
        <taxon>Streptophyta</taxon>
        <taxon>Embryophyta</taxon>
        <taxon>Tracheophyta</taxon>
        <taxon>Spermatophyta</taxon>
        <taxon>Magnoliopsida</taxon>
        <taxon>eudicotyledons</taxon>
        <taxon>Gunneridae</taxon>
        <taxon>Pentapetalae</taxon>
        <taxon>asterids</taxon>
        <taxon>campanulids</taxon>
        <taxon>Asterales</taxon>
        <taxon>Asteraceae</taxon>
        <taxon>Asteroideae</taxon>
        <taxon>Anthemideae</taxon>
        <taxon>Anthemidinae</taxon>
        <taxon>Tanacetum</taxon>
    </lineage>
</organism>
<dbReference type="PROSITE" id="PS50158">
    <property type="entry name" value="ZF_CCHC"/>
    <property type="match status" value="1"/>
</dbReference>
<sequence>MLLDNAADIKLRLLEQSATVVQLVSVVQIVNTVSIRVTDVMYKLILLLAPYSSLRDKDLQESKDPQVEVILNGDALFPTRVIEGVVQPLAPTIAKQRLARKNELKAHGTLLMALPDKHQLKFNIHKDVKTLMKAMEKRFGRNKETKRNKTDLEDQSLDDLFNNLKIYEAEVKSSSSASTSTQNIAFVSSQNTDSTNESSNCPQLDNDDLKKIDADDLDEMDLKWQMAMLTMRARRFLQNTGMNLGANGTTSIGFDMSKVECYNCHRRGHFARKCRSPKDTRRNVLVETQRRNVPAEEEPTNYAIMAFTSLSSSSSDNEVPLRRRVSCCSSTLYRHIYAPKLDLVLHDASHVNGIVHTAFNIEFSPTKPDKDLSHRPSAPIIEDWVFDSEDKSGAEPSQNDPSFVQPTKQVKTPRPFANQGQPKLLSPSPIHHQEGTLTIRPSSKPSTFPPKVTTVKAPKGNPQHALKDKGFIDSGCSRHMTGNMSYLSNFEAINGGYAAFGGNPKGGNITGKGKIRTDKLDFDDVYFVKELKFNLFSVSQMCDKNNSVLFIDNECIVLSFAFKLPDDNHVLLRVHRENNMYKVDLKNIVPSGDLTCLFAKATLDESNLWHRKLGHINFKTMNKLVKDPLGKFDGKADEGFLVGYSEVVGPLTPANRYLLY</sequence>
<dbReference type="InterPro" id="IPR036875">
    <property type="entry name" value="Znf_CCHC_sf"/>
</dbReference>
<protein>
    <submittedName>
        <fullName evidence="4">Ribonuclease H-like domain-containing protein</fullName>
    </submittedName>
</protein>
<evidence type="ECO:0000313" key="4">
    <source>
        <dbReference type="EMBL" id="GEU50809.1"/>
    </source>
</evidence>
<feature type="compositionally biased region" description="Polar residues" evidence="2">
    <location>
        <begin position="188"/>
        <end position="203"/>
    </location>
</feature>
<keyword evidence="1" id="KW-0862">Zinc</keyword>
<evidence type="ECO:0000256" key="1">
    <source>
        <dbReference type="PROSITE-ProRule" id="PRU00047"/>
    </source>
</evidence>
<proteinExistence type="predicted"/>
<feature type="domain" description="CCHC-type" evidence="3">
    <location>
        <begin position="261"/>
        <end position="276"/>
    </location>
</feature>
<feature type="region of interest" description="Disordered" evidence="2">
    <location>
        <begin position="188"/>
        <end position="207"/>
    </location>
</feature>
<dbReference type="SMART" id="SM00343">
    <property type="entry name" value="ZnF_C2HC"/>
    <property type="match status" value="1"/>
</dbReference>
<dbReference type="AlphaFoldDB" id="A0A6L2KPC7"/>
<name>A0A6L2KPC7_TANCI</name>
<accession>A0A6L2KPC7</accession>
<feature type="region of interest" description="Disordered" evidence="2">
    <location>
        <begin position="390"/>
        <end position="464"/>
    </location>
</feature>
<gene>
    <name evidence="4" type="ORF">Tci_022787</name>
</gene>
<comment type="caution">
    <text evidence="4">The sequence shown here is derived from an EMBL/GenBank/DDBJ whole genome shotgun (WGS) entry which is preliminary data.</text>
</comment>
<dbReference type="GO" id="GO:0003676">
    <property type="term" value="F:nucleic acid binding"/>
    <property type="evidence" value="ECO:0007669"/>
    <property type="project" value="InterPro"/>
</dbReference>
<dbReference type="InterPro" id="IPR025724">
    <property type="entry name" value="GAG-pre-integrase_dom"/>
</dbReference>
<keyword evidence="1" id="KW-0479">Metal-binding</keyword>
<dbReference type="SUPFAM" id="SSF57756">
    <property type="entry name" value="Retrovirus zinc finger-like domains"/>
    <property type="match status" value="1"/>
</dbReference>
<dbReference type="EMBL" id="BKCJ010002770">
    <property type="protein sequence ID" value="GEU50809.1"/>
    <property type="molecule type" value="Genomic_DNA"/>
</dbReference>
<evidence type="ECO:0000256" key="2">
    <source>
        <dbReference type="SAM" id="MobiDB-lite"/>
    </source>
</evidence>
<dbReference type="Gene3D" id="4.10.60.10">
    <property type="entry name" value="Zinc finger, CCHC-type"/>
    <property type="match status" value="1"/>
</dbReference>
<keyword evidence="1" id="KW-0863">Zinc-finger</keyword>
<evidence type="ECO:0000259" key="3">
    <source>
        <dbReference type="PROSITE" id="PS50158"/>
    </source>
</evidence>